<dbReference type="AlphaFoldDB" id="A0A226E1P3"/>
<accession>A0A226E1P3</accession>
<feature type="compositionally biased region" description="Low complexity" evidence="1">
    <location>
        <begin position="287"/>
        <end position="296"/>
    </location>
</feature>
<dbReference type="OMA" id="RPACECH"/>
<feature type="transmembrane region" description="Helical" evidence="2">
    <location>
        <begin position="135"/>
        <end position="156"/>
    </location>
</feature>
<keyword evidence="2" id="KW-0812">Transmembrane</keyword>
<evidence type="ECO:0000313" key="4">
    <source>
        <dbReference type="Proteomes" id="UP000198287"/>
    </source>
</evidence>
<keyword evidence="4" id="KW-1185">Reference proteome</keyword>
<feature type="transmembrane region" description="Helical" evidence="2">
    <location>
        <begin position="369"/>
        <end position="392"/>
    </location>
</feature>
<feature type="compositionally biased region" description="Low complexity" evidence="1">
    <location>
        <begin position="169"/>
        <end position="182"/>
    </location>
</feature>
<organism evidence="3 4">
    <name type="scientific">Folsomia candida</name>
    <name type="common">Springtail</name>
    <dbReference type="NCBI Taxonomy" id="158441"/>
    <lineage>
        <taxon>Eukaryota</taxon>
        <taxon>Metazoa</taxon>
        <taxon>Ecdysozoa</taxon>
        <taxon>Arthropoda</taxon>
        <taxon>Hexapoda</taxon>
        <taxon>Collembola</taxon>
        <taxon>Entomobryomorpha</taxon>
        <taxon>Isotomoidea</taxon>
        <taxon>Isotomidae</taxon>
        <taxon>Proisotominae</taxon>
        <taxon>Folsomia</taxon>
    </lineage>
</organism>
<feature type="compositionally biased region" description="Low complexity" evidence="1">
    <location>
        <begin position="320"/>
        <end position="358"/>
    </location>
</feature>
<feature type="region of interest" description="Disordered" evidence="1">
    <location>
        <begin position="287"/>
        <end position="363"/>
    </location>
</feature>
<sequence>MSWIEDPGIADFRGFNISQLGLDQAWINVTSLVEGTALWVYELSSDCHKCPFEKKTALNFSEPYNFIVSTKFPMKYRFRTRGDGETYVKESGNDSYKFCDIDQNFGEFGVYNIHLGGSQRNPECRVETALDPVNIYYPLLLAFLFYLIFGLLFLLVSTGHTRLKLWFKSSSSGSSSKTSSSSVDNNPAGGGGAGGGENVIVTTTPHPSSSSQQQIYGITSASSSSNPNGVRRLSTASGSGVSVGTNPHYGNNGVYGYNPNYAPVGVAPEASYSPTATTEVSISTISSTPTSTTVTTYGKPHQQQGMSSSIEANPAVRMPINPTISNNSTSSSTNTGPINNNNNNNNHASQNQPQSQPSRQQKRLRSLDTFRGMCILVMIFVNDGGAGYYFFGHATWDGLYIADLVFPWFLWIMGVCIPVSIKSQVKRGNSRWTIFKRIFIRSCKLILIGILLGSLWGPVDINTMRIPGVLQRFGICYFVCCTLVLFCMTVNITKPEASKIRAVLQDVQIIWIAWILVLLLVLTHCMLTFFLEVPGCPTGYLGPGGLHDYFYEPYQTIGPHCIGGAAGYIDKEVIQKRHIYQWPTTIGTYKSEAYDPEGLLGMLTSIFQVWLGVQTGVTMLVYPRASSRLKRWGAWAVVTGALGTLLCGCKQTGGWIPLNKNLWSLSFVLVTNCFALLLLAFLYFVIDIKRWWSGSPFFEPGMNSILLYVGHSVANSMLPWHYVYGPMRTHFARLIESLWGTSLWVVVAIYLYQKKTFWTL</sequence>
<dbReference type="PANTHER" id="PTHR31061:SF24">
    <property type="entry name" value="LD22376P"/>
    <property type="match status" value="1"/>
</dbReference>
<keyword evidence="2" id="KW-1133">Transmembrane helix</keyword>
<keyword evidence="2" id="KW-0472">Membrane</keyword>
<name>A0A226E1P3_FOLCA</name>
<dbReference type="GO" id="GO:0016740">
    <property type="term" value="F:transferase activity"/>
    <property type="evidence" value="ECO:0007669"/>
    <property type="project" value="UniProtKB-KW"/>
</dbReference>
<evidence type="ECO:0000313" key="3">
    <source>
        <dbReference type="EMBL" id="OXA51642.1"/>
    </source>
</evidence>
<feature type="transmembrane region" description="Helical" evidence="2">
    <location>
        <begin position="509"/>
        <end position="531"/>
    </location>
</feature>
<feature type="compositionally biased region" description="Polar residues" evidence="1">
    <location>
        <begin position="301"/>
        <end position="311"/>
    </location>
</feature>
<feature type="transmembrane region" description="Helical" evidence="2">
    <location>
        <begin position="469"/>
        <end position="488"/>
    </location>
</feature>
<keyword evidence="3" id="KW-0808">Transferase</keyword>
<feature type="compositionally biased region" description="Polar residues" evidence="1">
    <location>
        <begin position="215"/>
        <end position="228"/>
    </location>
</feature>
<feature type="transmembrane region" description="Helical" evidence="2">
    <location>
        <begin position="730"/>
        <end position="752"/>
    </location>
</feature>
<feature type="region of interest" description="Disordered" evidence="1">
    <location>
        <begin position="169"/>
        <end position="244"/>
    </location>
</feature>
<reference evidence="3 4" key="1">
    <citation type="submission" date="2015-12" db="EMBL/GenBank/DDBJ databases">
        <title>The genome of Folsomia candida.</title>
        <authorList>
            <person name="Faddeeva A."/>
            <person name="Derks M.F."/>
            <person name="Anvar Y."/>
            <person name="Smit S."/>
            <person name="Van Straalen N."/>
            <person name="Roelofs D."/>
        </authorList>
    </citation>
    <scope>NUCLEOTIDE SEQUENCE [LARGE SCALE GENOMIC DNA]</scope>
    <source>
        <strain evidence="3 4">VU population</strain>
        <tissue evidence="3">Whole body</tissue>
    </source>
</reference>
<feature type="compositionally biased region" description="Gly residues" evidence="1">
    <location>
        <begin position="188"/>
        <end position="197"/>
    </location>
</feature>
<protein>
    <submittedName>
        <fullName evidence="3">Heparan-alpha-glucosaminide N-acetyltransferase</fullName>
    </submittedName>
</protein>
<dbReference type="OrthoDB" id="2149840at2759"/>
<dbReference type="Proteomes" id="UP000198287">
    <property type="component" value="Unassembled WGS sequence"/>
</dbReference>
<evidence type="ECO:0000256" key="1">
    <source>
        <dbReference type="SAM" id="MobiDB-lite"/>
    </source>
</evidence>
<comment type="caution">
    <text evidence="3">The sequence shown here is derived from an EMBL/GenBank/DDBJ whole genome shotgun (WGS) entry which is preliminary data.</text>
</comment>
<dbReference type="EMBL" id="LNIX01000007">
    <property type="protein sequence ID" value="OXA51642.1"/>
    <property type="molecule type" value="Genomic_DNA"/>
</dbReference>
<dbReference type="PANTHER" id="PTHR31061">
    <property type="entry name" value="LD22376P"/>
    <property type="match status" value="1"/>
</dbReference>
<feature type="transmembrane region" description="Helical" evidence="2">
    <location>
        <begin position="599"/>
        <end position="622"/>
    </location>
</feature>
<gene>
    <name evidence="3" type="ORF">Fcan01_13900</name>
</gene>
<evidence type="ECO:0000256" key="2">
    <source>
        <dbReference type="SAM" id="Phobius"/>
    </source>
</evidence>
<proteinExistence type="predicted"/>
<feature type="transmembrane region" description="Helical" evidence="2">
    <location>
        <begin position="438"/>
        <end position="457"/>
    </location>
</feature>
<feature type="transmembrane region" description="Helical" evidence="2">
    <location>
        <begin position="634"/>
        <end position="656"/>
    </location>
</feature>
<feature type="transmembrane region" description="Helical" evidence="2">
    <location>
        <begin position="398"/>
        <end position="417"/>
    </location>
</feature>
<feature type="transmembrane region" description="Helical" evidence="2">
    <location>
        <begin position="662"/>
        <end position="685"/>
    </location>
</feature>